<proteinExistence type="predicted"/>
<comment type="caution">
    <text evidence="1">The sequence shown here is derived from an EMBL/GenBank/DDBJ whole genome shotgun (WGS) entry which is preliminary data.</text>
</comment>
<organism evidence="1 2">
    <name type="scientific">Clathrus columnatus</name>
    <dbReference type="NCBI Taxonomy" id="1419009"/>
    <lineage>
        <taxon>Eukaryota</taxon>
        <taxon>Fungi</taxon>
        <taxon>Dikarya</taxon>
        <taxon>Basidiomycota</taxon>
        <taxon>Agaricomycotina</taxon>
        <taxon>Agaricomycetes</taxon>
        <taxon>Phallomycetidae</taxon>
        <taxon>Phallales</taxon>
        <taxon>Clathraceae</taxon>
        <taxon>Clathrus</taxon>
    </lineage>
</organism>
<dbReference type="EMBL" id="BPWL01000003">
    <property type="protein sequence ID" value="GJJ08657.1"/>
    <property type="molecule type" value="Genomic_DNA"/>
</dbReference>
<name>A0AAV5A200_9AGAM</name>
<reference evidence="1" key="1">
    <citation type="submission" date="2021-10" db="EMBL/GenBank/DDBJ databases">
        <title>De novo Genome Assembly of Clathrus columnatus (Basidiomycota, Fungi) Using Illumina and Nanopore Sequence Data.</title>
        <authorList>
            <person name="Ogiso-Tanaka E."/>
            <person name="Itagaki H."/>
            <person name="Hosoya T."/>
            <person name="Hosaka K."/>
        </authorList>
    </citation>
    <scope>NUCLEOTIDE SEQUENCE</scope>
    <source>
        <strain evidence="1">MO-923</strain>
    </source>
</reference>
<dbReference type="PANTHER" id="PTHR47381:SF3">
    <property type="entry name" value="ALPHA_BETA-HYDROLASES SUPERFAMILY PROTEIN"/>
    <property type="match status" value="1"/>
</dbReference>
<dbReference type="SUPFAM" id="SSF53474">
    <property type="entry name" value="alpha/beta-Hydrolases"/>
    <property type="match status" value="1"/>
</dbReference>
<accession>A0AAV5A200</accession>
<gene>
    <name evidence="1" type="ORF">Clacol_002876</name>
</gene>
<dbReference type="Gene3D" id="3.40.50.1820">
    <property type="entry name" value="alpha/beta hydrolase"/>
    <property type="match status" value="1"/>
</dbReference>
<dbReference type="PANTHER" id="PTHR47381">
    <property type="entry name" value="ALPHA/BETA-HYDROLASES SUPERFAMILY PROTEIN"/>
    <property type="match status" value="1"/>
</dbReference>
<dbReference type="Proteomes" id="UP001050691">
    <property type="component" value="Unassembled WGS sequence"/>
</dbReference>
<evidence type="ECO:0008006" key="3">
    <source>
        <dbReference type="Google" id="ProtNLM"/>
    </source>
</evidence>
<sequence length="284" mass="31299">MSFSLKKEEIVVSGIKVNVFSNTNISEQGHPVAILFFLHGRQGSASDLDSLVSNIFEHIASYGSSDTELLVDHRNHGTRLVDAIGNKDWKENNEKHAIDMYAIQVGTASDVSTLIDFLPSYLFPNDERKIHEWLLSGISLGGHSTWIALKNDPRIRIGIPIIGCPDYLALICPRASDSGYPINPPYFPVALVNYIKKKDPASVNTTSLDSFENPYIGKRILVLSGGVDKVVPWVASQNFVDKLQVGSSGIKKVVLEETAGHECTSLMIKELAGFIWQHALKKDP</sequence>
<dbReference type="AlphaFoldDB" id="A0AAV5A200"/>
<evidence type="ECO:0000313" key="2">
    <source>
        <dbReference type="Proteomes" id="UP001050691"/>
    </source>
</evidence>
<dbReference type="InterPro" id="IPR029058">
    <property type="entry name" value="AB_hydrolase_fold"/>
</dbReference>
<protein>
    <recommendedName>
        <fullName evidence="3">Alpha/beta-hydrolase</fullName>
    </recommendedName>
</protein>
<evidence type="ECO:0000313" key="1">
    <source>
        <dbReference type="EMBL" id="GJJ08657.1"/>
    </source>
</evidence>
<keyword evidence="2" id="KW-1185">Reference proteome</keyword>